<evidence type="ECO:0000313" key="2">
    <source>
        <dbReference type="EMBL" id="QMV40491.1"/>
    </source>
</evidence>
<proteinExistence type="predicted"/>
<reference evidence="2 3" key="1">
    <citation type="submission" date="2019-07" db="EMBL/GenBank/DDBJ databases">
        <authorList>
            <person name="Kim J.K."/>
            <person name="Cheong H.-M."/>
            <person name="Choi Y."/>
            <person name="Hwang K.J."/>
            <person name="Lee S."/>
            <person name="Choi C."/>
        </authorList>
    </citation>
    <scope>NUCLEOTIDE SEQUENCE [LARGE SCALE GENOMIC DNA]</scope>
    <source>
        <strain evidence="2 3">KS 22</strain>
    </source>
</reference>
<name>A0A7G5BU57_9BACL</name>
<dbReference type="RefSeq" id="WP_182301840.1">
    <property type="nucleotide sequence ID" value="NZ_CP041969.1"/>
</dbReference>
<dbReference type="AlphaFoldDB" id="A0A7G5BU57"/>
<feature type="transmembrane region" description="Helical" evidence="1">
    <location>
        <begin position="102"/>
        <end position="125"/>
    </location>
</feature>
<organism evidence="2 3">
    <name type="scientific">Cohnella cholangitidis</name>
    <dbReference type="NCBI Taxonomy" id="2598458"/>
    <lineage>
        <taxon>Bacteria</taxon>
        <taxon>Bacillati</taxon>
        <taxon>Bacillota</taxon>
        <taxon>Bacilli</taxon>
        <taxon>Bacillales</taxon>
        <taxon>Paenibacillaceae</taxon>
        <taxon>Cohnella</taxon>
    </lineage>
</organism>
<sequence length="127" mass="14488">MKTSELTAAEFAAHFGASHVLPGPFAYFACDNGMGVIRDNRDRTIEIVNATEQNLAEISPEDELLLLAMVCGEYREEVAVPRSDTVFDYEERYRKTTRKYNVVRMTIIILLSLFISLSLILFFLLME</sequence>
<dbReference type="KEGG" id="cchl:FPL14_04185"/>
<evidence type="ECO:0000313" key="3">
    <source>
        <dbReference type="Proteomes" id="UP000515679"/>
    </source>
</evidence>
<evidence type="ECO:0000256" key="1">
    <source>
        <dbReference type="SAM" id="Phobius"/>
    </source>
</evidence>
<keyword evidence="1" id="KW-0472">Membrane</keyword>
<gene>
    <name evidence="2" type="ORF">FPL14_04185</name>
</gene>
<dbReference type="Proteomes" id="UP000515679">
    <property type="component" value="Chromosome"/>
</dbReference>
<keyword evidence="1" id="KW-1133">Transmembrane helix</keyword>
<accession>A0A7G5BU57</accession>
<keyword evidence="1" id="KW-0812">Transmembrane</keyword>
<keyword evidence="3" id="KW-1185">Reference proteome</keyword>
<dbReference type="EMBL" id="CP041969">
    <property type="protein sequence ID" value="QMV40491.1"/>
    <property type="molecule type" value="Genomic_DNA"/>
</dbReference>
<protein>
    <submittedName>
        <fullName evidence="2">Uncharacterized protein</fullName>
    </submittedName>
</protein>